<gene>
    <name evidence="1" type="ORF">CRV2_00012336</name>
</gene>
<proteinExistence type="predicted"/>
<sequence length="388" mass="44435">MLGEPPDHWMLGKPSDHWMLGSSSSKLPLPREFQVTLYRVRPSRFPPSSQRPPPLLIQNRPDRLDLFDSKPSLVHPAAEIEQGQEDSQDAQISWKDVFDQPHLTDMIASSVITESSWLLFPPWFCDKKRATEDRSSEPEALGDSWIGYGLLVTARQPRPGRRPDVDVPLELVRPSGITYHSFDSYPAFTRKPTREIVVPGLVPYATDEWLKRGPIRVVFPLSPDHRLITMIQYNCHRAGLMNMAILHLLDCLPDECNGSRAFIPLSLFPPQTVPPNLQPTQLQQSTPHPYWIKVIPFPKLRDNLIRLSGTYDSREFNYDMGKNLYEGFDSLEHRGWLVWGEPWSAFGWEASEGFIRKWGFLLEGCGELITVTNSWRESRGEDPLVVEV</sequence>
<comment type="caution">
    <text evidence="1">The sequence shown here is derived from an EMBL/GenBank/DDBJ whole genome shotgun (WGS) entry which is preliminary data.</text>
</comment>
<accession>A0ACA9TXD5</accession>
<evidence type="ECO:0000313" key="2">
    <source>
        <dbReference type="Proteomes" id="UP000836387"/>
    </source>
</evidence>
<keyword evidence="2" id="KW-1185">Reference proteome</keyword>
<dbReference type="EMBL" id="CADEHS020000009">
    <property type="protein sequence ID" value="CAG9945598.1"/>
    <property type="molecule type" value="Genomic_DNA"/>
</dbReference>
<dbReference type="Proteomes" id="UP000836387">
    <property type="component" value="Unassembled WGS sequence"/>
</dbReference>
<organism evidence="1 2">
    <name type="scientific">Clonostachys rosea f. rosea IK726</name>
    <dbReference type="NCBI Taxonomy" id="1349383"/>
    <lineage>
        <taxon>Eukaryota</taxon>
        <taxon>Fungi</taxon>
        <taxon>Dikarya</taxon>
        <taxon>Ascomycota</taxon>
        <taxon>Pezizomycotina</taxon>
        <taxon>Sordariomycetes</taxon>
        <taxon>Hypocreomycetidae</taxon>
        <taxon>Hypocreales</taxon>
        <taxon>Bionectriaceae</taxon>
        <taxon>Clonostachys</taxon>
    </lineage>
</organism>
<evidence type="ECO:0000313" key="1">
    <source>
        <dbReference type="EMBL" id="CAG9945598.1"/>
    </source>
</evidence>
<reference evidence="1" key="2">
    <citation type="submission" date="2021-10" db="EMBL/GenBank/DDBJ databases">
        <authorList>
            <person name="Piombo E."/>
        </authorList>
    </citation>
    <scope>NUCLEOTIDE SEQUENCE</scope>
</reference>
<reference evidence="1" key="1">
    <citation type="submission" date="2020-04" db="EMBL/GenBank/DDBJ databases">
        <authorList>
            <person name="Broberg M."/>
        </authorList>
    </citation>
    <scope>NUCLEOTIDE SEQUENCE</scope>
</reference>
<protein>
    <submittedName>
        <fullName evidence="1">Uncharacterized protein</fullName>
    </submittedName>
</protein>
<name>A0ACA9TXD5_BIOOC</name>